<dbReference type="Pfam" id="PF04882">
    <property type="entry name" value="Peroxin-3"/>
    <property type="match status" value="1"/>
</dbReference>
<dbReference type="GO" id="GO:0045046">
    <property type="term" value="P:protein import into peroxisome membrane"/>
    <property type="evidence" value="ECO:0007669"/>
    <property type="project" value="TreeGrafter"/>
</dbReference>
<dbReference type="PANTHER" id="PTHR28080">
    <property type="entry name" value="PEROXISOMAL BIOGENESIS FACTOR 3"/>
    <property type="match status" value="1"/>
</dbReference>
<evidence type="ECO:0000256" key="1">
    <source>
        <dbReference type="SAM" id="MobiDB-lite"/>
    </source>
</evidence>
<dbReference type="PANTHER" id="PTHR28080:SF1">
    <property type="entry name" value="PEROXISOMAL BIOGENESIS FACTOR 3"/>
    <property type="match status" value="1"/>
</dbReference>
<evidence type="ECO:0000313" key="2">
    <source>
        <dbReference type="EMBL" id="TFL07686.1"/>
    </source>
</evidence>
<reference evidence="2 3" key="1">
    <citation type="journal article" date="2019" name="Nat. Ecol. Evol.">
        <title>Megaphylogeny resolves global patterns of mushroom evolution.</title>
        <authorList>
            <person name="Varga T."/>
            <person name="Krizsan K."/>
            <person name="Foldi C."/>
            <person name="Dima B."/>
            <person name="Sanchez-Garcia M."/>
            <person name="Sanchez-Ramirez S."/>
            <person name="Szollosi G.J."/>
            <person name="Szarkandi J.G."/>
            <person name="Papp V."/>
            <person name="Albert L."/>
            <person name="Andreopoulos W."/>
            <person name="Angelini C."/>
            <person name="Antonin V."/>
            <person name="Barry K.W."/>
            <person name="Bougher N.L."/>
            <person name="Buchanan P."/>
            <person name="Buyck B."/>
            <person name="Bense V."/>
            <person name="Catcheside P."/>
            <person name="Chovatia M."/>
            <person name="Cooper J."/>
            <person name="Damon W."/>
            <person name="Desjardin D."/>
            <person name="Finy P."/>
            <person name="Geml J."/>
            <person name="Haridas S."/>
            <person name="Hughes K."/>
            <person name="Justo A."/>
            <person name="Karasinski D."/>
            <person name="Kautmanova I."/>
            <person name="Kiss B."/>
            <person name="Kocsube S."/>
            <person name="Kotiranta H."/>
            <person name="LaButti K.M."/>
            <person name="Lechner B.E."/>
            <person name="Liimatainen K."/>
            <person name="Lipzen A."/>
            <person name="Lukacs Z."/>
            <person name="Mihaltcheva S."/>
            <person name="Morgado L.N."/>
            <person name="Niskanen T."/>
            <person name="Noordeloos M.E."/>
            <person name="Ohm R.A."/>
            <person name="Ortiz-Santana B."/>
            <person name="Ovrebo C."/>
            <person name="Racz N."/>
            <person name="Riley R."/>
            <person name="Savchenko A."/>
            <person name="Shiryaev A."/>
            <person name="Soop K."/>
            <person name="Spirin V."/>
            <person name="Szebenyi C."/>
            <person name="Tomsovsky M."/>
            <person name="Tulloss R.E."/>
            <person name="Uehling J."/>
            <person name="Grigoriev I.V."/>
            <person name="Vagvolgyi C."/>
            <person name="Papp T."/>
            <person name="Martin F.M."/>
            <person name="Miettinen O."/>
            <person name="Hibbett D.S."/>
            <person name="Nagy L.G."/>
        </authorList>
    </citation>
    <scope>NUCLEOTIDE SEQUENCE [LARGE SCALE GENOMIC DNA]</scope>
    <source>
        <strain evidence="2 3">CBS 309.79</strain>
    </source>
</reference>
<feature type="compositionally biased region" description="Polar residues" evidence="1">
    <location>
        <begin position="134"/>
        <end position="149"/>
    </location>
</feature>
<feature type="region of interest" description="Disordered" evidence="1">
    <location>
        <begin position="115"/>
        <end position="158"/>
    </location>
</feature>
<gene>
    <name evidence="2" type="ORF">BDV98DRAFT_647209</name>
</gene>
<dbReference type="GO" id="GO:0030674">
    <property type="term" value="F:protein-macromolecule adaptor activity"/>
    <property type="evidence" value="ECO:0007669"/>
    <property type="project" value="TreeGrafter"/>
</dbReference>
<dbReference type="STRING" id="1884261.A0A5C3R081"/>
<dbReference type="GO" id="GO:0005778">
    <property type="term" value="C:peroxisomal membrane"/>
    <property type="evidence" value="ECO:0007669"/>
    <property type="project" value="InterPro"/>
</dbReference>
<organism evidence="2 3">
    <name type="scientific">Pterulicium gracile</name>
    <dbReference type="NCBI Taxonomy" id="1884261"/>
    <lineage>
        <taxon>Eukaryota</taxon>
        <taxon>Fungi</taxon>
        <taxon>Dikarya</taxon>
        <taxon>Basidiomycota</taxon>
        <taxon>Agaricomycotina</taxon>
        <taxon>Agaricomycetes</taxon>
        <taxon>Agaricomycetidae</taxon>
        <taxon>Agaricales</taxon>
        <taxon>Pleurotineae</taxon>
        <taxon>Pterulaceae</taxon>
        <taxon>Pterulicium</taxon>
    </lineage>
</organism>
<evidence type="ECO:0000313" key="3">
    <source>
        <dbReference type="Proteomes" id="UP000305067"/>
    </source>
</evidence>
<dbReference type="OrthoDB" id="45930at2759"/>
<dbReference type="AlphaFoldDB" id="A0A5C3R081"/>
<accession>A0A5C3R081</accession>
<dbReference type="EMBL" id="ML178814">
    <property type="protein sequence ID" value="TFL07686.1"/>
    <property type="molecule type" value="Genomic_DNA"/>
</dbReference>
<protein>
    <submittedName>
        <fullName evidence="2">Peroxin-3</fullName>
    </submittedName>
</protein>
<keyword evidence="3" id="KW-1185">Reference proteome</keyword>
<dbReference type="Proteomes" id="UP000305067">
    <property type="component" value="Unassembled WGS sequence"/>
</dbReference>
<proteinExistence type="predicted"/>
<sequence>MWNAVYSRRKGIVKTAGTIGGVYVASRFISQRLDDMRQSVVQEKVARETLRRRYQQTQEDISYTVLALLPTLAEQILMDMDVERLTTELQNMSKSKRQQLLSPQLAIEGPSHSEFLIPQNMPRSGDDEARSEASVGSTSTSDLQVVDPNSPSSTSHLSYSTTSWVENMSDASSVPESRSPLVGSELNLSDSVTSMGSGVTSASALSGSSVSSGKTKAELWKELKVLSISRALTSVYTVTLLTLLTTVQLSQLARRRYVTAICTMEQEERRHSAFSIASLFWPGFSDFSMDDFFDGDKTWEDTEVDQDTEHMFLTLSWWVLHVGWKELSQTVLTAVKDVFMGVSLKTPLMSADIKRLLNDVRRAVERDGSHTKNFIDLIIPVNDAQTRLTLANGGVLPVNEPDSADDDLERWFLSQPQPPSSSLMLDMVPYSAPLPPVFTSLHRETLRTLASPEFDRVLDSLLESALDTLLEDINEMFPEPQEEGAAAELRLAELLPGFTSWSQTNLNSLPNRVVDRMLAQPEISSLSAIVFGRFQDDMSNS</sequence>
<dbReference type="InterPro" id="IPR006966">
    <property type="entry name" value="Peroxin-3"/>
</dbReference>
<name>A0A5C3R081_9AGAR</name>